<evidence type="ECO:0000313" key="3">
    <source>
        <dbReference type="Proteomes" id="UP000245119"/>
    </source>
</evidence>
<feature type="region of interest" description="Disordered" evidence="1">
    <location>
        <begin position="104"/>
        <end position="129"/>
    </location>
</feature>
<proteinExistence type="predicted"/>
<dbReference type="AlphaFoldDB" id="A0A2T7NP36"/>
<keyword evidence="3" id="KW-1185">Reference proteome</keyword>
<protein>
    <submittedName>
        <fullName evidence="2">Uncharacterized protein</fullName>
    </submittedName>
</protein>
<comment type="caution">
    <text evidence="2">The sequence shown here is derived from an EMBL/GenBank/DDBJ whole genome shotgun (WGS) entry which is preliminary data.</text>
</comment>
<evidence type="ECO:0000256" key="1">
    <source>
        <dbReference type="SAM" id="MobiDB-lite"/>
    </source>
</evidence>
<evidence type="ECO:0000313" key="2">
    <source>
        <dbReference type="EMBL" id="PVD22931.1"/>
    </source>
</evidence>
<dbReference type="EMBL" id="PZQS01000010">
    <property type="protein sequence ID" value="PVD22931.1"/>
    <property type="molecule type" value="Genomic_DNA"/>
</dbReference>
<feature type="region of interest" description="Disordered" evidence="1">
    <location>
        <begin position="52"/>
        <end position="72"/>
    </location>
</feature>
<accession>A0A2T7NP36</accession>
<name>A0A2T7NP36_POMCA</name>
<organism evidence="2 3">
    <name type="scientific">Pomacea canaliculata</name>
    <name type="common">Golden apple snail</name>
    <dbReference type="NCBI Taxonomy" id="400727"/>
    <lineage>
        <taxon>Eukaryota</taxon>
        <taxon>Metazoa</taxon>
        <taxon>Spiralia</taxon>
        <taxon>Lophotrochozoa</taxon>
        <taxon>Mollusca</taxon>
        <taxon>Gastropoda</taxon>
        <taxon>Caenogastropoda</taxon>
        <taxon>Architaenioglossa</taxon>
        <taxon>Ampullarioidea</taxon>
        <taxon>Ampullariidae</taxon>
        <taxon>Pomacea</taxon>
    </lineage>
</organism>
<sequence>MEQDLSLMKQLLTLNEEIEELKWRRKYCWSRSSVLTSSGDVDLGSATDFTESETSLGWRAESGEFPGKYPGPSSLSLQLEVGRLSVYDEEDPMGTFNRKCVRKGSVRKSVASSGQSRPQPVLEVKKGDFGERESFDSGIHEGFTEGLTNMATEVTHL</sequence>
<gene>
    <name evidence="2" type="ORF">C0Q70_16191</name>
</gene>
<dbReference type="Proteomes" id="UP000245119">
    <property type="component" value="Linkage Group LG10"/>
</dbReference>
<reference evidence="2 3" key="1">
    <citation type="submission" date="2018-04" db="EMBL/GenBank/DDBJ databases">
        <title>The genome of golden apple snail Pomacea canaliculata provides insight into stress tolerance and invasive adaptation.</title>
        <authorList>
            <person name="Liu C."/>
            <person name="Liu B."/>
            <person name="Ren Y."/>
            <person name="Zhang Y."/>
            <person name="Wang H."/>
            <person name="Li S."/>
            <person name="Jiang F."/>
            <person name="Yin L."/>
            <person name="Zhang G."/>
            <person name="Qian W."/>
            <person name="Fan W."/>
        </authorList>
    </citation>
    <scope>NUCLEOTIDE SEQUENCE [LARGE SCALE GENOMIC DNA]</scope>
    <source>
        <strain evidence="2">SZHN2017</strain>
        <tissue evidence="2">Muscle</tissue>
    </source>
</reference>
<dbReference type="OrthoDB" id="6508726at2759"/>